<evidence type="ECO:0000256" key="2">
    <source>
        <dbReference type="ARBA" id="ARBA00023043"/>
    </source>
</evidence>
<dbReference type="Gene3D" id="1.10.510.10">
    <property type="entry name" value="Transferase(Phosphotransferase) domain 1"/>
    <property type="match status" value="1"/>
</dbReference>
<dbReference type="PANTHER" id="PTHR24193:SF121">
    <property type="entry name" value="ADA2A-CONTAINING COMPLEX COMPONENT 3, ISOFORM D"/>
    <property type="match status" value="1"/>
</dbReference>
<feature type="compositionally biased region" description="Low complexity" evidence="4">
    <location>
        <begin position="38"/>
        <end position="57"/>
    </location>
</feature>
<comment type="caution">
    <text evidence="6">The sequence shown here is derived from an EMBL/GenBank/DDBJ whole genome shotgun (WGS) entry which is preliminary data.</text>
</comment>
<feature type="region of interest" description="Disordered" evidence="4">
    <location>
        <begin position="333"/>
        <end position="363"/>
    </location>
</feature>
<evidence type="ECO:0000313" key="6">
    <source>
        <dbReference type="EMBL" id="KAG9323946.1"/>
    </source>
</evidence>
<evidence type="ECO:0000256" key="4">
    <source>
        <dbReference type="SAM" id="MobiDB-lite"/>
    </source>
</evidence>
<dbReference type="InterPro" id="IPR036770">
    <property type="entry name" value="Ankyrin_rpt-contain_sf"/>
</dbReference>
<proteinExistence type="predicted"/>
<dbReference type="PANTHER" id="PTHR24193">
    <property type="entry name" value="ANKYRIN REPEAT PROTEIN"/>
    <property type="match status" value="1"/>
</dbReference>
<feature type="domain" description="Protein kinase" evidence="5">
    <location>
        <begin position="44"/>
        <end position="402"/>
    </location>
</feature>
<dbReference type="PROSITE" id="PS50011">
    <property type="entry name" value="PROTEIN_KINASE_DOM"/>
    <property type="match status" value="1"/>
</dbReference>
<feature type="region of interest" description="Disordered" evidence="4">
    <location>
        <begin position="905"/>
        <end position="942"/>
    </location>
</feature>
<dbReference type="GO" id="GO:0045944">
    <property type="term" value="P:positive regulation of transcription by RNA polymerase II"/>
    <property type="evidence" value="ECO:0007669"/>
    <property type="project" value="TreeGrafter"/>
</dbReference>
<feature type="compositionally biased region" description="Low complexity" evidence="4">
    <location>
        <begin position="260"/>
        <end position="271"/>
    </location>
</feature>
<feature type="region of interest" description="Disordered" evidence="4">
    <location>
        <begin position="1000"/>
        <end position="1055"/>
    </location>
</feature>
<feature type="compositionally biased region" description="Polar residues" evidence="4">
    <location>
        <begin position="1030"/>
        <end position="1039"/>
    </location>
</feature>
<dbReference type="SUPFAM" id="SSF56112">
    <property type="entry name" value="Protein kinase-like (PK-like)"/>
    <property type="match status" value="1"/>
</dbReference>
<feature type="repeat" description="ANK" evidence="3">
    <location>
        <begin position="670"/>
        <end position="704"/>
    </location>
</feature>
<feature type="repeat" description="ANK" evidence="3">
    <location>
        <begin position="599"/>
        <end position="634"/>
    </location>
</feature>
<reference evidence="6" key="1">
    <citation type="submission" date="2021-07" db="EMBL/GenBank/DDBJ databases">
        <title>Draft genome of Mortierella alpina, strain LL118, isolated from an aspen leaf litter sample.</title>
        <authorList>
            <person name="Yang S."/>
            <person name="Vinatzer B.A."/>
        </authorList>
    </citation>
    <scope>NUCLEOTIDE SEQUENCE</scope>
    <source>
        <strain evidence="6">LL118</strain>
    </source>
</reference>
<evidence type="ECO:0000259" key="5">
    <source>
        <dbReference type="PROSITE" id="PS50011"/>
    </source>
</evidence>
<sequence>MTMMPTIDFSNVIKHPLIKSTEYSEVHGGTLIKPAPDSSSASSIHSTASVSSSSSTSSYSAASRLEPEYRPVVLKWCRSPADFRDLLHAFAKLRDQPQAPNLVVFYGATREHPSATTSVSSTLASSPANAPNAPNAPRAGSLGAMAMSISSLALSSTAGPASAPSHDAGPRDWIVTKPSAHGTLHEFLKTPQGEALDWMDKIRLIRGVASGLSYLHEHGLLHMNMHSDNVLIENGPTAVLTDFGQVSRSIRKPEEAMDRSPSTSTSPKSGSRWVHGGGVYEKGLIYTAPERRSNPELNPCTTASDIYALGVIMLEIMTGHRSHASHFLTSTSTDSSIKLQERSTTSGRTSTPHHTMSTPQGTLSLPTAMESLIRRICARDPAQRPGLLVIRSQLKEMANTSFDLHVREPINKGTTGIQLNAKKPISLISVVTTPSVIAESGPRAELSASSSRSFVEPMTPKSPIQVRKRTSILRKALDMSLNSPPASPRRKAQIWEAAVKGDVKSIHSLLSQGVSVNQRDPVTDHTPLIAAVADLDNPNQVPSIATLELLINRGAEINAFDHKTKQTILHHLCSRPNPSPAVLKFLLDRGANPNAVSAARQTPLHYLAERAKSSPLEPMRLLLDFGAEVDAKGPVMWTALHLLCSSEKPFLDSMMLLLTRDIDVNARDSNQWTPLHFVAHYNQDPAPALKILVDAGADVNSMTKRMEGVVQVLLKSKSIDRMAALDITAAAGTGTTGSGPPTSGGFGLGINGVESVGQLGGHIRKRSSASKLSNSTSYGAGLPRISSVAEVSDAALAQSELVGSRDVVLSPEEEANEESLKKLADLIRWLVVDCGVRLEQTLEYDDPYPSTHPKNQHVLYRAIRLGMRPIVAVLLETSLAMSEIHVLDEALQVTEDMRNALNQSMQPQASEDATARSSLESSASSTHNQYRHRRNSSVSSASSSFQTGALAGQGAGSNIITPKSLAVAAASLGRIQEIEALLKVWRFGEQRQQLVDSVKARLARSHRRRESRGGRQGSGQGHREDDGSIGCSSPVSSINSEREREREVFGRSATL</sequence>
<dbReference type="InterPro" id="IPR050663">
    <property type="entry name" value="Ankyrin-SOCS_Box"/>
</dbReference>
<dbReference type="GO" id="GO:0004672">
    <property type="term" value="F:protein kinase activity"/>
    <property type="evidence" value="ECO:0007669"/>
    <property type="project" value="InterPro"/>
</dbReference>
<dbReference type="PROSITE" id="PS50088">
    <property type="entry name" value="ANK_REPEAT"/>
    <property type="match status" value="3"/>
</dbReference>
<feature type="region of interest" description="Disordered" evidence="4">
    <location>
        <begin position="442"/>
        <end position="461"/>
    </location>
</feature>
<dbReference type="AlphaFoldDB" id="A0A9P8CYZ9"/>
<protein>
    <recommendedName>
        <fullName evidence="5">Protein kinase domain-containing protein</fullName>
    </recommendedName>
</protein>
<gene>
    <name evidence="6" type="ORF">KVV02_003217</name>
</gene>
<dbReference type="InterPro" id="IPR001245">
    <property type="entry name" value="Ser-Thr/Tyr_kinase_cat_dom"/>
</dbReference>
<evidence type="ECO:0000313" key="7">
    <source>
        <dbReference type="Proteomes" id="UP000717515"/>
    </source>
</evidence>
<dbReference type="InterPro" id="IPR011009">
    <property type="entry name" value="Kinase-like_dom_sf"/>
</dbReference>
<name>A0A9P8CYZ9_MORAP</name>
<dbReference type="Proteomes" id="UP000717515">
    <property type="component" value="Unassembled WGS sequence"/>
</dbReference>
<dbReference type="SUPFAM" id="SSF48403">
    <property type="entry name" value="Ankyrin repeat"/>
    <property type="match status" value="1"/>
</dbReference>
<dbReference type="EMBL" id="JAIFTL010000082">
    <property type="protein sequence ID" value="KAG9323946.1"/>
    <property type="molecule type" value="Genomic_DNA"/>
</dbReference>
<dbReference type="Gene3D" id="1.25.40.20">
    <property type="entry name" value="Ankyrin repeat-containing domain"/>
    <property type="match status" value="1"/>
</dbReference>
<evidence type="ECO:0000256" key="3">
    <source>
        <dbReference type="PROSITE-ProRule" id="PRU00023"/>
    </source>
</evidence>
<dbReference type="GO" id="GO:0005524">
    <property type="term" value="F:ATP binding"/>
    <property type="evidence" value="ECO:0007669"/>
    <property type="project" value="InterPro"/>
</dbReference>
<feature type="region of interest" description="Disordered" evidence="4">
    <location>
        <begin position="116"/>
        <end position="139"/>
    </location>
</feature>
<feature type="compositionally biased region" description="Basic and acidic residues" evidence="4">
    <location>
        <begin position="1040"/>
        <end position="1049"/>
    </location>
</feature>
<dbReference type="SMART" id="SM00248">
    <property type="entry name" value="ANK"/>
    <property type="match status" value="6"/>
</dbReference>
<feature type="compositionally biased region" description="Basic residues" evidence="4">
    <location>
        <begin position="1001"/>
        <end position="1010"/>
    </location>
</feature>
<dbReference type="Pfam" id="PF12796">
    <property type="entry name" value="Ank_2"/>
    <property type="match status" value="2"/>
</dbReference>
<dbReference type="PROSITE" id="PS50297">
    <property type="entry name" value="ANK_REP_REGION"/>
    <property type="match status" value="1"/>
</dbReference>
<feature type="region of interest" description="Disordered" evidence="4">
    <location>
        <begin position="250"/>
        <end position="275"/>
    </location>
</feature>
<accession>A0A9P8CYZ9</accession>
<keyword evidence="2 3" id="KW-0040">ANK repeat</keyword>
<keyword evidence="1" id="KW-0677">Repeat</keyword>
<evidence type="ECO:0000256" key="1">
    <source>
        <dbReference type="ARBA" id="ARBA00022737"/>
    </source>
</evidence>
<feature type="repeat" description="ANK" evidence="3">
    <location>
        <begin position="564"/>
        <end position="598"/>
    </location>
</feature>
<dbReference type="GO" id="GO:0000976">
    <property type="term" value="F:transcription cis-regulatory region binding"/>
    <property type="evidence" value="ECO:0007669"/>
    <property type="project" value="TreeGrafter"/>
</dbReference>
<dbReference type="Pfam" id="PF07714">
    <property type="entry name" value="PK_Tyr_Ser-Thr"/>
    <property type="match status" value="1"/>
</dbReference>
<dbReference type="GO" id="GO:0005634">
    <property type="term" value="C:nucleus"/>
    <property type="evidence" value="ECO:0007669"/>
    <property type="project" value="TreeGrafter"/>
</dbReference>
<feature type="region of interest" description="Disordered" evidence="4">
    <location>
        <begin position="34"/>
        <end position="57"/>
    </location>
</feature>
<organism evidence="6 7">
    <name type="scientific">Mortierella alpina</name>
    <name type="common">Oleaginous fungus</name>
    <name type="synonym">Mortierella renispora</name>
    <dbReference type="NCBI Taxonomy" id="64518"/>
    <lineage>
        <taxon>Eukaryota</taxon>
        <taxon>Fungi</taxon>
        <taxon>Fungi incertae sedis</taxon>
        <taxon>Mucoromycota</taxon>
        <taxon>Mortierellomycotina</taxon>
        <taxon>Mortierellomycetes</taxon>
        <taxon>Mortierellales</taxon>
        <taxon>Mortierellaceae</taxon>
        <taxon>Mortierella</taxon>
    </lineage>
</organism>
<dbReference type="InterPro" id="IPR002110">
    <property type="entry name" value="Ankyrin_rpt"/>
</dbReference>
<dbReference type="InterPro" id="IPR000719">
    <property type="entry name" value="Prot_kinase_dom"/>
</dbReference>